<dbReference type="Gene3D" id="3.30.450.20">
    <property type="entry name" value="PAS domain"/>
    <property type="match status" value="1"/>
</dbReference>
<dbReference type="InterPro" id="IPR022066">
    <property type="entry name" value="PdtaS_GAF"/>
</dbReference>
<name>A0A087E9R4_9BIFI</name>
<dbReference type="Pfam" id="PF07568">
    <property type="entry name" value="HisKA_2"/>
    <property type="match status" value="1"/>
</dbReference>
<comment type="caution">
    <text evidence="9">The sequence shown here is derived from an EMBL/GenBank/DDBJ whole genome shotgun (WGS) entry which is preliminary data.</text>
</comment>
<proteinExistence type="predicted"/>
<sequence>MHAWYIFAHRDLLGNLKHIDPLQACALRMMETMADFTHILATRPDFDDSDREWLHHLVADWQVIADLSFADLLLVLQKGDGSYVVAEQCRPSTVMTLRIDDVVGNEIKDDMIDELDTTMRSNDVVRSTVLRDVGRSTVCNVYAPVRHNGKTLGVVIRETNMSTRESNGRYESESINAGKQLFEMIPREQFPYHDPVMNQRHNARVSDGFILLTVDGVVRYSSPNAISCFRRLGAVTTMQGQYLSEIGTQLLHTKDPVPEALPLVLAGKAAVDSELNANRSVISIRSLPLYGANGRSGALILCRDVTELRRRDQELQTKDATISEIHHRVKNNLQAVSALLRLQARKTKSDEVKKELAEAQRRVQTIAMVHEGLSQTADEMVDYDKVISNLLKMTVDLATMRDQHIHIDYIGSFGMMPAQDATPLSLVLTELITNAVEHGFEGRKDGRITISVGRGGNNLNVVVEDDGSGLDTEEDNGMARSSGSGLGTQIINTFVTNDFGGTVHWEPRREGGTRVILDMRLRAAQDLQEDSNATDL</sequence>
<evidence type="ECO:0000259" key="8">
    <source>
        <dbReference type="PROSITE" id="PS50109"/>
    </source>
</evidence>
<dbReference type="PROSITE" id="PS50109">
    <property type="entry name" value="HIS_KIN"/>
    <property type="match status" value="1"/>
</dbReference>
<evidence type="ECO:0000313" key="10">
    <source>
        <dbReference type="Proteomes" id="UP000029055"/>
    </source>
</evidence>
<dbReference type="STRING" id="77635.BISU_0522"/>
<evidence type="ECO:0000256" key="1">
    <source>
        <dbReference type="ARBA" id="ARBA00000085"/>
    </source>
</evidence>
<dbReference type="EMBL" id="JGZR01000003">
    <property type="protein sequence ID" value="KFJ04515.1"/>
    <property type="molecule type" value="Genomic_DNA"/>
</dbReference>
<accession>A0A087E9R4</accession>
<evidence type="ECO:0000256" key="4">
    <source>
        <dbReference type="ARBA" id="ARBA00022679"/>
    </source>
</evidence>
<dbReference type="eggNOG" id="COG3920">
    <property type="taxonomic scope" value="Bacteria"/>
</dbReference>
<dbReference type="InterPro" id="IPR036890">
    <property type="entry name" value="HATPase_C_sf"/>
</dbReference>
<keyword evidence="6 9" id="KW-0418">Kinase</keyword>
<keyword evidence="7" id="KW-0067">ATP-binding</keyword>
<comment type="catalytic activity">
    <reaction evidence="1">
        <text>ATP + protein L-histidine = ADP + protein N-phospho-L-histidine.</text>
        <dbReference type="EC" id="2.7.13.3"/>
    </reaction>
</comment>
<evidence type="ECO:0000313" key="9">
    <source>
        <dbReference type="EMBL" id="KFJ04515.1"/>
    </source>
</evidence>
<feature type="domain" description="Histidine kinase" evidence="8">
    <location>
        <begin position="324"/>
        <end position="523"/>
    </location>
</feature>
<dbReference type="Gene3D" id="3.30.450.280">
    <property type="entry name" value="GAF domain"/>
    <property type="match status" value="1"/>
</dbReference>
<organism evidence="9 10">
    <name type="scientific">Bifidobacterium subtile</name>
    <dbReference type="NCBI Taxonomy" id="77635"/>
    <lineage>
        <taxon>Bacteria</taxon>
        <taxon>Bacillati</taxon>
        <taxon>Actinomycetota</taxon>
        <taxon>Actinomycetes</taxon>
        <taxon>Bifidobacteriales</taxon>
        <taxon>Bifidobacteriaceae</taxon>
        <taxon>Bifidobacterium</taxon>
    </lineage>
</organism>
<dbReference type="InterPro" id="IPR011495">
    <property type="entry name" value="Sig_transdc_His_kin_sub2_dim/P"/>
</dbReference>
<gene>
    <name evidence="9" type="ORF">BISU_0522</name>
</gene>
<dbReference type="PANTHER" id="PTHR41523:SF8">
    <property type="entry name" value="ETHYLENE RESPONSE SENSOR PROTEIN"/>
    <property type="match status" value="1"/>
</dbReference>
<evidence type="ECO:0000256" key="6">
    <source>
        <dbReference type="ARBA" id="ARBA00022777"/>
    </source>
</evidence>
<dbReference type="GO" id="GO:0004673">
    <property type="term" value="F:protein histidine kinase activity"/>
    <property type="evidence" value="ECO:0007669"/>
    <property type="project" value="UniProtKB-EC"/>
</dbReference>
<evidence type="ECO:0000256" key="5">
    <source>
        <dbReference type="ARBA" id="ARBA00022741"/>
    </source>
</evidence>
<evidence type="ECO:0000256" key="3">
    <source>
        <dbReference type="ARBA" id="ARBA00022553"/>
    </source>
</evidence>
<dbReference type="InterPro" id="IPR038424">
    <property type="entry name" value="H_kinase_PdtaS_GAF_sf"/>
</dbReference>
<keyword evidence="4 9" id="KW-0808">Transferase</keyword>
<dbReference type="SMART" id="SM00387">
    <property type="entry name" value="HATPase_c"/>
    <property type="match status" value="1"/>
</dbReference>
<reference evidence="9 10" key="1">
    <citation type="submission" date="2014-03" db="EMBL/GenBank/DDBJ databases">
        <title>Genomics of Bifidobacteria.</title>
        <authorList>
            <person name="Ventura M."/>
            <person name="Milani C."/>
            <person name="Lugli G.A."/>
        </authorList>
    </citation>
    <scope>NUCLEOTIDE SEQUENCE [LARGE SCALE GENOMIC DNA]</scope>
    <source>
        <strain evidence="9 10">LMG 11597</strain>
    </source>
</reference>
<dbReference type="InterPro" id="IPR005467">
    <property type="entry name" value="His_kinase_dom"/>
</dbReference>
<keyword evidence="3" id="KW-0597">Phosphoprotein</keyword>
<dbReference type="InterPro" id="IPR003594">
    <property type="entry name" value="HATPase_dom"/>
</dbReference>
<evidence type="ECO:0000256" key="2">
    <source>
        <dbReference type="ARBA" id="ARBA00012438"/>
    </source>
</evidence>
<dbReference type="SUPFAM" id="SSF55874">
    <property type="entry name" value="ATPase domain of HSP90 chaperone/DNA topoisomerase II/histidine kinase"/>
    <property type="match status" value="1"/>
</dbReference>
<dbReference type="Pfam" id="PF12282">
    <property type="entry name" value="GAF_PdtaS"/>
    <property type="match status" value="1"/>
</dbReference>
<dbReference type="Proteomes" id="UP000029055">
    <property type="component" value="Unassembled WGS sequence"/>
</dbReference>
<dbReference type="Gene3D" id="3.30.565.10">
    <property type="entry name" value="Histidine kinase-like ATPase, C-terminal domain"/>
    <property type="match status" value="1"/>
</dbReference>
<dbReference type="InterPro" id="IPR013656">
    <property type="entry name" value="PAS_4"/>
</dbReference>
<dbReference type="AlphaFoldDB" id="A0A087E9R4"/>
<dbReference type="GO" id="GO:0005524">
    <property type="term" value="F:ATP binding"/>
    <property type="evidence" value="ECO:0007669"/>
    <property type="project" value="UniProtKB-KW"/>
</dbReference>
<dbReference type="Pfam" id="PF02518">
    <property type="entry name" value="HATPase_c"/>
    <property type="match status" value="1"/>
</dbReference>
<dbReference type="Pfam" id="PF08448">
    <property type="entry name" value="PAS_4"/>
    <property type="match status" value="1"/>
</dbReference>
<dbReference type="PANTHER" id="PTHR41523">
    <property type="entry name" value="TWO-COMPONENT SYSTEM SENSOR PROTEIN"/>
    <property type="match status" value="1"/>
</dbReference>
<keyword evidence="10" id="KW-1185">Reference proteome</keyword>
<keyword evidence="5" id="KW-0547">Nucleotide-binding</keyword>
<dbReference type="EC" id="2.7.13.3" evidence="2"/>
<protein>
    <recommendedName>
        <fullName evidence="2">histidine kinase</fullName>
        <ecNumber evidence="2">2.7.13.3</ecNumber>
    </recommendedName>
</protein>
<evidence type="ECO:0000256" key="7">
    <source>
        <dbReference type="ARBA" id="ARBA00022840"/>
    </source>
</evidence>